<evidence type="ECO:0000256" key="2">
    <source>
        <dbReference type="ARBA" id="ARBA00023326"/>
    </source>
</evidence>
<keyword evidence="1" id="KW-0326">Glycosidase</keyword>
<organism evidence="5 6">
    <name type="scientific">Pseudonocardia autotrophica</name>
    <name type="common">Amycolata autotrophica</name>
    <name type="synonym">Nocardia autotrophica</name>
    <dbReference type="NCBI Taxonomy" id="2074"/>
    <lineage>
        <taxon>Bacteria</taxon>
        <taxon>Bacillati</taxon>
        <taxon>Actinomycetota</taxon>
        <taxon>Actinomycetes</taxon>
        <taxon>Pseudonocardiales</taxon>
        <taxon>Pseudonocardiaceae</taxon>
        <taxon>Pseudonocardia</taxon>
    </lineage>
</organism>
<keyword evidence="2" id="KW-0119">Carbohydrate metabolism</keyword>
<dbReference type="GO" id="GO:0016798">
    <property type="term" value="F:hydrolase activity, acting on glycosyl bonds"/>
    <property type="evidence" value="ECO:0007669"/>
    <property type="project" value="UniProtKB-KW"/>
</dbReference>
<feature type="compositionally biased region" description="Polar residues" evidence="3">
    <location>
        <begin position="922"/>
        <end position="932"/>
    </location>
</feature>
<gene>
    <name evidence="5" type="ORF">BG845_01186</name>
</gene>
<dbReference type="SUPFAM" id="SSF49265">
    <property type="entry name" value="Fibronectin type III"/>
    <property type="match status" value="1"/>
</dbReference>
<name>A0A1Y2N652_PSEAH</name>
<evidence type="ECO:0000256" key="1">
    <source>
        <dbReference type="ARBA" id="ARBA00023295"/>
    </source>
</evidence>
<protein>
    <recommendedName>
        <fullName evidence="4">Fibronectin type-III domain-containing protein</fullName>
    </recommendedName>
</protein>
<dbReference type="STRING" id="2074.BG845_01186"/>
<keyword evidence="2" id="KW-0624">Polysaccharide degradation</keyword>
<dbReference type="Gene3D" id="2.60.40.10">
    <property type="entry name" value="Immunoglobulins"/>
    <property type="match status" value="1"/>
</dbReference>
<dbReference type="RefSeq" id="WP_125911392.1">
    <property type="nucleotide sequence ID" value="NZ_AP018920.1"/>
</dbReference>
<evidence type="ECO:0000313" key="6">
    <source>
        <dbReference type="Proteomes" id="UP000194360"/>
    </source>
</evidence>
<dbReference type="InterPro" id="IPR003961">
    <property type="entry name" value="FN3_dom"/>
</dbReference>
<sequence>MPITIVGATSAAVDVQPTITVNVPTGLAAGDVLLGVQHYSYSGSTNHSAATGFTQAAVDVSQPADATAPRIVVYTRVVTNPGAEPASYTFGASTNANNVLFLIAVRGVDTTSIFADSFAAQGTPNATSHTLPTRTLTTNNCLFVGVFTSQYYNTSQNTAWTAPALMSAVIQRSAIFNNGLVAAETRNTGATGTRVATVSNSGSAGKVASFALREAVATDIPVPVSDGLTVTEAASQQVTVQAADTTTISESVAVGIPIDRDDTLTVTEAAFADADTAPQETTTTTELVAFDASLGVSDSGTVTESPHVEASFTVADVPFGVADDVTIINVAADAAAVDETLHIDAQLVVGDSWTLSEGAVVQERYGDLLASIWAVNPGTGALHALPDFTELNLAPTRNGPGTIGLTYPKAGVNAHLLAAAVAADRDLEVEIWTTGSPLGARRGYLQEAAGDDVAEEDELWQFAGGFAELRMAEARVWPQPLVGEISLGDNVSVKQTDVTGPQWTRLVGPLGFVPTEGGEDGPTLSVPQKVLDAVKANAADIPVLADPKRELVLAAASPGDAMHLLLAQARSRGALTDITTSFTGTHDSSGVAWTQQVSARVSPGATYESVLNMLASLGRVEWSVTWTGTQQCLNLYRAEGRGVDRTVGLRPVVLRASRNIAEAPRKWSIRSSSTAMGAVGAEGVYADTNSLDAQSRRGRRIEGWTSSQNLTTEDAVLAYAQRRLGSEKDGTLEVTHGLALVPGEPRPVVAFDIGDWVYSQTATDLERYRVVEWSLTVNAERQMTATVTLNDAFVDEVVRQRQQLDAISSGEVVTGTSEPGESHTGFPMPPTGLVISSGAFNTGIDAYAVVNLGWLAPTINTNGTALTDLQGFRVEWTEEANWEAWRFAADVGAQATSAQWTTAVNLPIRYRVRAYNRSGRSSEWATGSTVHTTESDTDPPGVPSAPVGGGSLGLIDFRWDGLTEDGADMLQAYPDFKWVELHISTSSMFTPDESTLADHIFGKGTYTYSQLPDGTSLNYETTYFCRLVAVDRLDNASDPSGQGSAVPGQVLSPDIFDGAVGSVKLADAAVVTAKIANLAVTDAKIQNLSVGKLTAGILEASMIIGTGKIATGTTGARSEMDSAGFRLYNSAGAMTVQMSSANGSAMISGEYRTSLTTGLRLVFNPNGTQPDEIRFYPASTNQYGRIKTLTSVSPVHPNQAGLVMKAFSPRGDQQSGEVAVFPNYARLAFSNEIEQGTVSSTVITEIHQAGIGGPRVHVTCAPYSSQGDSGIIRLGATDNANVFIQRAVFSIFGSGSNRDGNVKAGCVNRFSYIQYDTGALSVINDTTWINIGANTFVTNSERRAKTDIEAEPFDPIGVISAADWYRYKKRGTLVPGRANPDQLGLMVDEMPDEVLVYNEDQDSWGIDIYGALAVLWGGTRRHIVEIDNLRRELAELRAHVAGRPKLVAA</sequence>
<dbReference type="OrthoDB" id="3412323at2"/>
<proteinExistence type="predicted"/>
<dbReference type="EMBL" id="MIGB01000004">
    <property type="protein sequence ID" value="OSY42944.1"/>
    <property type="molecule type" value="Genomic_DNA"/>
</dbReference>
<keyword evidence="6" id="KW-1185">Reference proteome</keyword>
<feature type="region of interest" description="Disordered" evidence="3">
    <location>
        <begin position="922"/>
        <end position="947"/>
    </location>
</feature>
<dbReference type="InterPro" id="IPR013783">
    <property type="entry name" value="Ig-like_fold"/>
</dbReference>
<dbReference type="PROSITE" id="PS50853">
    <property type="entry name" value="FN3"/>
    <property type="match status" value="1"/>
</dbReference>
<comment type="caution">
    <text evidence="5">The sequence shown here is derived from an EMBL/GenBank/DDBJ whole genome shotgun (WGS) entry which is preliminary data.</text>
</comment>
<evidence type="ECO:0000256" key="3">
    <source>
        <dbReference type="SAM" id="MobiDB-lite"/>
    </source>
</evidence>
<feature type="domain" description="Fibronectin type-III" evidence="4">
    <location>
        <begin position="829"/>
        <end position="935"/>
    </location>
</feature>
<accession>A0A1Y2N652</accession>
<dbReference type="GO" id="GO:0000272">
    <property type="term" value="P:polysaccharide catabolic process"/>
    <property type="evidence" value="ECO:0007669"/>
    <property type="project" value="UniProtKB-KW"/>
</dbReference>
<evidence type="ECO:0000313" key="5">
    <source>
        <dbReference type="EMBL" id="OSY42944.1"/>
    </source>
</evidence>
<keyword evidence="1" id="KW-0378">Hydrolase</keyword>
<dbReference type="InterPro" id="IPR036116">
    <property type="entry name" value="FN3_sf"/>
</dbReference>
<dbReference type="Proteomes" id="UP000194360">
    <property type="component" value="Unassembled WGS sequence"/>
</dbReference>
<evidence type="ECO:0000259" key="4">
    <source>
        <dbReference type="PROSITE" id="PS50853"/>
    </source>
</evidence>
<reference evidence="5 6" key="1">
    <citation type="submission" date="2016-09" db="EMBL/GenBank/DDBJ databases">
        <title>Pseudonocardia autotrophica DSM535, a candidate organism with high potential of specific P450 cytochromes.</title>
        <authorList>
            <person name="Grumaz C."/>
            <person name="Vainshtein Y."/>
            <person name="Kirstahler P."/>
            <person name="Sohn K."/>
        </authorList>
    </citation>
    <scope>NUCLEOTIDE SEQUENCE [LARGE SCALE GENOMIC DNA]</scope>
    <source>
        <strain evidence="5 6">DSM 535</strain>
    </source>
</reference>